<dbReference type="Proteomes" id="UP000190150">
    <property type="component" value="Unassembled WGS sequence"/>
</dbReference>
<dbReference type="GO" id="GO:0061504">
    <property type="term" value="P:cyclic threonylcarbamoyladenosine biosynthetic process"/>
    <property type="evidence" value="ECO:0007669"/>
    <property type="project" value="TreeGrafter"/>
</dbReference>
<dbReference type="InterPro" id="IPR045886">
    <property type="entry name" value="ThiF/MoeB/HesA"/>
</dbReference>
<dbReference type="GO" id="GO:0008641">
    <property type="term" value="F:ubiquitin-like modifier activating enzyme activity"/>
    <property type="evidence" value="ECO:0007669"/>
    <property type="project" value="InterPro"/>
</dbReference>
<evidence type="ECO:0000313" key="3">
    <source>
        <dbReference type="Proteomes" id="UP000190150"/>
    </source>
</evidence>
<reference evidence="3" key="1">
    <citation type="submission" date="2017-02" db="EMBL/GenBank/DDBJ databases">
        <authorList>
            <person name="Varghese N."/>
            <person name="Submissions S."/>
        </authorList>
    </citation>
    <scope>NUCLEOTIDE SEQUENCE [LARGE SCALE GENOMIC DNA]</scope>
    <source>
        <strain evidence="3">DSM 24091</strain>
    </source>
</reference>
<name>A0A1T5FRW6_9SPHI</name>
<evidence type="ECO:0000259" key="1">
    <source>
        <dbReference type="Pfam" id="PF00899"/>
    </source>
</evidence>
<dbReference type="GO" id="GO:0061503">
    <property type="term" value="F:tRNA threonylcarbamoyladenosine dehydratase"/>
    <property type="evidence" value="ECO:0007669"/>
    <property type="project" value="TreeGrafter"/>
</dbReference>
<dbReference type="STRING" id="1513896.SAMN05660841_03464"/>
<dbReference type="PANTHER" id="PTHR43267">
    <property type="entry name" value="TRNA THREONYLCARBAMOYLADENOSINE DEHYDRATASE"/>
    <property type="match status" value="1"/>
</dbReference>
<organism evidence="2 3">
    <name type="scientific">Sphingobacterium nematocida</name>
    <dbReference type="NCBI Taxonomy" id="1513896"/>
    <lineage>
        <taxon>Bacteria</taxon>
        <taxon>Pseudomonadati</taxon>
        <taxon>Bacteroidota</taxon>
        <taxon>Sphingobacteriia</taxon>
        <taxon>Sphingobacteriales</taxon>
        <taxon>Sphingobacteriaceae</taxon>
        <taxon>Sphingobacterium</taxon>
    </lineage>
</organism>
<keyword evidence="3" id="KW-1185">Reference proteome</keyword>
<dbReference type="Gene3D" id="3.40.50.720">
    <property type="entry name" value="NAD(P)-binding Rossmann-like Domain"/>
    <property type="match status" value="1"/>
</dbReference>
<dbReference type="CDD" id="cd01483">
    <property type="entry name" value="E1_enzyme_family"/>
    <property type="match status" value="1"/>
</dbReference>
<gene>
    <name evidence="2" type="ORF">SAMN05660841_03464</name>
</gene>
<dbReference type="PANTHER" id="PTHR43267:SF3">
    <property type="entry name" value="THIF PROTEIN"/>
    <property type="match status" value="1"/>
</dbReference>
<dbReference type="InterPro" id="IPR035985">
    <property type="entry name" value="Ubiquitin-activating_enz"/>
</dbReference>
<accession>A0A1T5FRW6</accession>
<dbReference type="AlphaFoldDB" id="A0A1T5FRW6"/>
<proteinExistence type="predicted"/>
<dbReference type="Pfam" id="PF00899">
    <property type="entry name" value="ThiF"/>
    <property type="match status" value="1"/>
</dbReference>
<evidence type="ECO:0000313" key="2">
    <source>
        <dbReference type="EMBL" id="SKB98899.1"/>
    </source>
</evidence>
<protein>
    <submittedName>
        <fullName evidence="2">ThiF family protein</fullName>
    </submittedName>
</protein>
<dbReference type="OrthoDB" id="5149792at2"/>
<dbReference type="SUPFAM" id="SSF69572">
    <property type="entry name" value="Activating enzymes of the ubiquitin-like proteins"/>
    <property type="match status" value="1"/>
</dbReference>
<feature type="domain" description="THIF-type NAD/FAD binding fold" evidence="1">
    <location>
        <begin position="105"/>
        <end position="331"/>
    </location>
</feature>
<dbReference type="InterPro" id="IPR000594">
    <property type="entry name" value="ThiF_NAD_FAD-bd"/>
</dbReference>
<dbReference type="EMBL" id="FUZF01000018">
    <property type="protein sequence ID" value="SKB98899.1"/>
    <property type="molecule type" value="Genomic_DNA"/>
</dbReference>
<sequence>MKNIYRPEFFYLESNTDKKRFDDLLKKEPYIFDTIESQLRELIKVQNPSMNPTEGEYNAFIKEHLKGTDIYDYGVWVYYPWSHRIVHLLGEEEFIKVRTNRNKDKITEVEQELLRKKKVGIIGLSVGQSIALTLAMERACGALRLADFDVVELSNLNRIRTGVHQLNVSKVIIAAQEIAEIDPFIEVEIFAEGLTSENIEEFILSNGKLDTIVEVCDSLDVKMKTRIEAKKHRVPVVMETNDRCMVDVERFDVEPDRPILHGLVSVTDTDQLNALSPKEKIDLILKLVDGDGLSDRMKLSFAALGKTLRAWPQLASSVTLGGGVTTEVVRRLLLNEDIVSGRRYFDIDEVLLQDVKHTLG</sequence>
<dbReference type="RefSeq" id="WP_079644992.1">
    <property type="nucleotide sequence ID" value="NZ_FUZF01000018.1"/>
</dbReference>